<name>A0A9P4SJ63_9PEZI</name>
<dbReference type="GO" id="GO:0006986">
    <property type="term" value="P:response to unfolded protein"/>
    <property type="evidence" value="ECO:0007669"/>
    <property type="project" value="UniProtKB-KW"/>
</dbReference>
<dbReference type="Proteomes" id="UP000799429">
    <property type="component" value="Unassembled WGS sequence"/>
</dbReference>
<dbReference type="GO" id="GO:0000981">
    <property type="term" value="F:DNA-binding transcription factor activity, RNA polymerase II-specific"/>
    <property type="evidence" value="ECO:0007669"/>
    <property type="project" value="InterPro"/>
</dbReference>
<feature type="region of interest" description="Disordered" evidence="8">
    <location>
        <begin position="1"/>
        <end position="97"/>
    </location>
</feature>
<protein>
    <recommendedName>
        <fullName evidence="9">BZIP domain-containing protein</fullName>
    </recommendedName>
</protein>
<proteinExistence type="inferred from homology"/>
<dbReference type="SMART" id="SM00338">
    <property type="entry name" value="BRLZ"/>
    <property type="match status" value="1"/>
</dbReference>
<evidence type="ECO:0000259" key="9">
    <source>
        <dbReference type="PROSITE" id="PS50217"/>
    </source>
</evidence>
<dbReference type="EMBL" id="MU006089">
    <property type="protein sequence ID" value="KAF2843259.1"/>
    <property type="molecule type" value="Genomic_DNA"/>
</dbReference>
<dbReference type="GO" id="GO:0045944">
    <property type="term" value="P:positive regulation of transcription by RNA polymerase II"/>
    <property type="evidence" value="ECO:0007669"/>
    <property type="project" value="InterPro"/>
</dbReference>
<evidence type="ECO:0000256" key="2">
    <source>
        <dbReference type="ARBA" id="ARBA00007163"/>
    </source>
</evidence>
<dbReference type="InterPro" id="IPR044280">
    <property type="entry name" value="Hac1/HY5"/>
</dbReference>
<keyword evidence="3" id="KW-0805">Transcription regulation</keyword>
<dbReference type="PROSITE" id="PS00036">
    <property type="entry name" value="BZIP_BASIC"/>
    <property type="match status" value="1"/>
</dbReference>
<evidence type="ECO:0000256" key="6">
    <source>
        <dbReference type="ARBA" id="ARBA00023230"/>
    </source>
</evidence>
<feature type="compositionally biased region" description="Basic and acidic residues" evidence="8">
    <location>
        <begin position="65"/>
        <end position="75"/>
    </location>
</feature>
<evidence type="ECO:0000313" key="10">
    <source>
        <dbReference type="EMBL" id="KAF2843259.1"/>
    </source>
</evidence>
<keyword evidence="5" id="KW-0804">Transcription</keyword>
<dbReference type="AlphaFoldDB" id="A0A9P4SJ63"/>
<reference evidence="10" key="1">
    <citation type="journal article" date="2020" name="Stud. Mycol.">
        <title>101 Dothideomycetes genomes: a test case for predicting lifestyles and emergence of pathogens.</title>
        <authorList>
            <person name="Haridas S."/>
            <person name="Albert R."/>
            <person name="Binder M."/>
            <person name="Bloem J."/>
            <person name="Labutti K."/>
            <person name="Salamov A."/>
            <person name="Andreopoulos B."/>
            <person name="Baker S."/>
            <person name="Barry K."/>
            <person name="Bills G."/>
            <person name="Bluhm B."/>
            <person name="Cannon C."/>
            <person name="Castanera R."/>
            <person name="Culley D."/>
            <person name="Daum C."/>
            <person name="Ezra D."/>
            <person name="Gonzalez J."/>
            <person name="Henrissat B."/>
            <person name="Kuo A."/>
            <person name="Liang C."/>
            <person name="Lipzen A."/>
            <person name="Lutzoni F."/>
            <person name="Magnuson J."/>
            <person name="Mondo S."/>
            <person name="Nolan M."/>
            <person name="Ohm R."/>
            <person name="Pangilinan J."/>
            <person name="Park H.-J."/>
            <person name="Ramirez L."/>
            <person name="Alfaro M."/>
            <person name="Sun H."/>
            <person name="Tritt A."/>
            <person name="Yoshinaga Y."/>
            <person name="Zwiers L.-H."/>
            <person name="Turgeon B."/>
            <person name="Goodwin S."/>
            <person name="Spatafora J."/>
            <person name="Crous P."/>
            <person name="Grigoriev I."/>
        </authorList>
    </citation>
    <scope>NUCLEOTIDE SEQUENCE</scope>
    <source>
        <strain evidence="10">CBS 101060</strain>
    </source>
</reference>
<comment type="similarity">
    <text evidence="2">Belongs to the bZIP family.</text>
</comment>
<evidence type="ECO:0000256" key="8">
    <source>
        <dbReference type="SAM" id="MobiDB-lite"/>
    </source>
</evidence>
<keyword evidence="6" id="KW-0834">Unfolded protein response</keyword>
<accession>A0A9P4SJ63</accession>
<feature type="non-terminal residue" evidence="10">
    <location>
        <position position="226"/>
    </location>
</feature>
<dbReference type="Gene3D" id="1.20.5.170">
    <property type="match status" value="1"/>
</dbReference>
<dbReference type="GO" id="GO:0005634">
    <property type="term" value="C:nucleus"/>
    <property type="evidence" value="ECO:0007669"/>
    <property type="project" value="UniProtKB-SubCell"/>
</dbReference>
<comment type="subcellular location">
    <subcellularLocation>
        <location evidence="1">Nucleus</location>
    </subcellularLocation>
</comment>
<feature type="compositionally biased region" description="Polar residues" evidence="8">
    <location>
        <begin position="1"/>
        <end position="30"/>
    </location>
</feature>
<dbReference type="PROSITE" id="PS50217">
    <property type="entry name" value="BZIP"/>
    <property type="match status" value="1"/>
</dbReference>
<evidence type="ECO:0000256" key="7">
    <source>
        <dbReference type="ARBA" id="ARBA00023242"/>
    </source>
</evidence>
<dbReference type="PANTHER" id="PTHR46714:SF6">
    <property type="entry name" value="TRANSCRIPTIONAL ACTIVATOR HAC1"/>
    <property type="match status" value="1"/>
</dbReference>
<gene>
    <name evidence="10" type="ORF">M501DRAFT_900950</name>
</gene>
<evidence type="ECO:0000256" key="1">
    <source>
        <dbReference type="ARBA" id="ARBA00004123"/>
    </source>
</evidence>
<sequence>SSKVSPTVTMAEQPTTIKMENFQQSPDSLSATPPATEAKPAKKRKSWGQVLPEPKTNLPPRKRAKTADEKEQRRIERVKRNRLAAHNSRERKRQEVEHLQAEKDELEMRLQNIRDHVKLMTAELRSYRETGAPLEGQTPVDLNTVEELFSKIPNFLNNPSHLQSAHPSDDTVNPRQTSFPSPESMTLDSMDSPFDTISQPSTPTGELMMSESDRTQHSAAMLCDLQ</sequence>
<evidence type="ECO:0000256" key="3">
    <source>
        <dbReference type="ARBA" id="ARBA00023015"/>
    </source>
</evidence>
<feature type="compositionally biased region" description="Polar residues" evidence="8">
    <location>
        <begin position="159"/>
        <end position="204"/>
    </location>
</feature>
<dbReference type="PANTHER" id="PTHR46714">
    <property type="entry name" value="TRANSCRIPTIONAL ACTIVATOR HAC1"/>
    <property type="match status" value="1"/>
</dbReference>
<feature type="domain" description="BZIP" evidence="9">
    <location>
        <begin position="71"/>
        <end position="134"/>
    </location>
</feature>
<feature type="region of interest" description="Disordered" evidence="8">
    <location>
        <begin position="159"/>
        <end position="226"/>
    </location>
</feature>
<comment type="caution">
    <text evidence="10">The sequence shown here is derived from an EMBL/GenBank/DDBJ whole genome shotgun (WGS) entry which is preliminary data.</text>
</comment>
<evidence type="ECO:0000256" key="5">
    <source>
        <dbReference type="ARBA" id="ARBA00023163"/>
    </source>
</evidence>
<evidence type="ECO:0000256" key="4">
    <source>
        <dbReference type="ARBA" id="ARBA00023125"/>
    </source>
</evidence>
<keyword evidence="7" id="KW-0539">Nucleus</keyword>
<organism evidence="10 11">
    <name type="scientific">Patellaria atrata CBS 101060</name>
    <dbReference type="NCBI Taxonomy" id="1346257"/>
    <lineage>
        <taxon>Eukaryota</taxon>
        <taxon>Fungi</taxon>
        <taxon>Dikarya</taxon>
        <taxon>Ascomycota</taxon>
        <taxon>Pezizomycotina</taxon>
        <taxon>Dothideomycetes</taxon>
        <taxon>Dothideomycetes incertae sedis</taxon>
        <taxon>Patellariales</taxon>
        <taxon>Patellariaceae</taxon>
        <taxon>Patellaria</taxon>
    </lineage>
</organism>
<feature type="non-terminal residue" evidence="10">
    <location>
        <position position="1"/>
    </location>
</feature>
<dbReference type="OrthoDB" id="674948at2759"/>
<dbReference type="GO" id="GO:0003677">
    <property type="term" value="F:DNA binding"/>
    <property type="evidence" value="ECO:0007669"/>
    <property type="project" value="UniProtKB-KW"/>
</dbReference>
<evidence type="ECO:0000313" key="11">
    <source>
        <dbReference type="Proteomes" id="UP000799429"/>
    </source>
</evidence>
<dbReference type="InterPro" id="IPR046347">
    <property type="entry name" value="bZIP_sf"/>
</dbReference>
<dbReference type="SUPFAM" id="SSF57959">
    <property type="entry name" value="Leucine zipper domain"/>
    <property type="match status" value="1"/>
</dbReference>
<keyword evidence="4" id="KW-0238">DNA-binding</keyword>
<dbReference type="InterPro" id="IPR004827">
    <property type="entry name" value="bZIP"/>
</dbReference>
<keyword evidence="11" id="KW-1185">Reference proteome</keyword>